<feature type="domain" description="PurM-like C-terminal" evidence="14">
    <location>
        <begin position="172"/>
        <end position="337"/>
    </location>
</feature>
<name>A0A9D9N8F7_9FIRM</name>
<dbReference type="PANTHER" id="PTHR10520:SF12">
    <property type="entry name" value="TRIFUNCTIONAL PURINE BIOSYNTHETIC PROTEIN ADENOSINE-3"/>
    <property type="match status" value="1"/>
</dbReference>
<dbReference type="GO" id="GO:0006189">
    <property type="term" value="P:'de novo' IMP biosynthetic process"/>
    <property type="evidence" value="ECO:0007669"/>
    <property type="project" value="UniProtKB-UniRule"/>
</dbReference>
<evidence type="ECO:0000256" key="2">
    <source>
        <dbReference type="ARBA" id="ARBA00010280"/>
    </source>
</evidence>
<dbReference type="PANTHER" id="PTHR10520">
    <property type="entry name" value="TRIFUNCTIONAL PURINE BIOSYNTHETIC PROTEIN ADENOSINE-3-RELATED"/>
    <property type="match status" value="1"/>
</dbReference>
<dbReference type="GO" id="GO:0004637">
    <property type="term" value="F:phosphoribosylamine-glycine ligase activity"/>
    <property type="evidence" value="ECO:0007669"/>
    <property type="project" value="TreeGrafter"/>
</dbReference>
<evidence type="ECO:0000256" key="3">
    <source>
        <dbReference type="ARBA" id="ARBA00013047"/>
    </source>
</evidence>
<dbReference type="GO" id="GO:0004641">
    <property type="term" value="F:phosphoribosylformylglycinamidine cyclo-ligase activity"/>
    <property type="evidence" value="ECO:0007669"/>
    <property type="project" value="UniProtKB-UniRule"/>
</dbReference>
<evidence type="ECO:0000259" key="14">
    <source>
        <dbReference type="Pfam" id="PF02769"/>
    </source>
</evidence>
<dbReference type="GO" id="GO:0005829">
    <property type="term" value="C:cytosol"/>
    <property type="evidence" value="ECO:0007669"/>
    <property type="project" value="TreeGrafter"/>
</dbReference>
<dbReference type="InterPro" id="IPR010918">
    <property type="entry name" value="PurM-like_C_dom"/>
</dbReference>
<comment type="similarity">
    <text evidence="2 12">Belongs to the AIR synthase family.</text>
</comment>
<sequence length="341" mass="36985">MDYKNAGVDIEAGYRSVELMKQHVQATMRKEVLTNLGGFSGAFSMKKFKDMENPTLVSGTDGVGTKLKLAFLLDKHDTIGIDCVAMCVNDIACAGGEPLFFLDYIACGKNFPEKIATIVSGVANGCLQAGAALIGGETAEMPGFYPEDEYDLAGFAVGVVDEKDMITGKEIKEGDVLIGIASSGIHSNGYSLVRKVFPMEKEKLNTYYEELGTTLGEALLTPTKIYVKALQSIKNNGIIIKGCSHITGGGFYENIPRMLPERIRAVIQKNSYEIPAIFNLLKSKGQIEEDMMYATYNMGIGMMLAVQKEDVDKTMKAIEEAGEKAFVVGHCEKGEKGVTLC</sequence>
<dbReference type="SUPFAM" id="SSF56042">
    <property type="entry name" value="PurM C-terminal domain-like"/>
    <property type="match status" value="1"/>
</dbReference>
<evidence type="ECO:0000256" key="1">
    <source>
        <dbReference type="ARBA" id="ARBA00004686"/>
    </source>
</evidence>
<evidence type="ECO:0000256" key="7">
    <source>
        <dbReference type="ARBA" id="ARBA00022840"/>
    </source>
</evidence>
<evidence type="ECO:0000256" key="4">
    <source>
        <dbReference type="ARBA" id="ARBA00020367"/>
    </source>
</evidence>
<comment type="subcellular location">
    <subcellularLocation>
        <location evidence="12">Cytoplasm</location>
    </subcellularLocation>
</comment>
<reference evidence="15" key="1">
    <citation type="submission" date="2020-10" db="EMBL/GenBank/DDBJ databases">
        <authorList>
            <person name="Gilroy R."/>
        </authorList>
    </citation>
    <scope>NUCLEOTIDE SEQUENCE</scope>
    <source>
        <strain evidence="15">E3-2379</strain>
    </source>
</reference>
<keyword evidence="5 12" id="KW-0436">Ligase</keyword>
<dbReference type="GO" id="GO:0046084">
    <property type="term" value="P:adenine biosynthetic process"/>
    <property type="evidence" value="ECO:0007669"/>
    <property type="project" value="TreeGrafter"/>
</dbReference>
<comment type="caution">
    <text evidence="15">The sequence shown here is derived from an EMBL/GenBank/DDBJ whole genome shotgun (WGS) entry which is preliminary data.</text>
</comment>
<dbReference type="NCBIfam" id="TIGR00878">
    <property type="entry name" value="purM"/>
    <property type="match status" value="1"/>
</dbReference>
<dbReference type="Pfam" id="PF00586">
    <property type="entry name" value="AIRS"/>
    <property type="match status" value="1"/>
</dbReference>
<dbReference type="SUPFAM" id="SSF55326">
    <property type="entry name" value="PurM N-terminal domain-like"/>
    <property type="match status" value="1"/>
</dbReference>
<evidence type="ECO:0000256" key="12">
    <source>
        <dbReference type="HAMAP-Rule" id="MF_00741"/>
    </source>
</evidence>
<keyword evidence="7 12" id="KW-0067">ATP-binding</keyword>
<dbReference type="InterPro" id="IPR036676">
    <property type="entry name" value="PurM-like_C_sf"/>
</dbReference>
<accession>A0A9D9N8F7</accession>
<dbReference type="FunFam" id="3.90.650.10:FF:000001">
    <property type="entry name" value="Phosphoribosylformylglycinamidine cyclo-ligase"/>
    <property type="match status" value="1"/>
</dbReference>
<evidence type="ECO:0000256" key="6">
    <source>
        <dbReference type="ARBA" id="ARBA00022741"/>
    </source>
</evidence>
<keyword evidence="12" id="KW-0963">Cytoplasm</keyword>
<dbReference type="Gene3D" id="3.30.1330.10">
    <property type="entry name" value="PurM-like, N-terminal domain"/>
    <property type="match status" value="1"/>
</dbReference>
<gene>
    <name evidence="12" type="primary">purM</name>
    <name evidence="15" type="ORF">IAC13_08040</name>
</gene>
<dbReference type="FunFam" id="3.30.1330.10:FF:000001">
    <property type="entry name" value="Phosphoribosylformylglycinamidine cyclo-ligase"/>
    <property type="match status" value="1"/>
</dbReference>
<dbReference type="CDD" id="cd02196">
    <property type="entry name" value="PurM"/>
    <property type="match status" value="1"/>
</dbReference>
<evidence type="ECO:0000256" key="11">
    <source>
        <dbReference type="ARBA" id="ARBA00049057"/>
    </source>
</evidence>
<organism evidence="15 16">
    <name type="scientific">Candidatus Scybalomonas excrementavium</name>
    <dbReference type="NCBI Taxonomy" id="2840943"/>
    <lineage>
        <taxon>Bacteria</taxon>
        <taxon>Bacillati</taxon>
        <taxon>Bacillota</taxon>
        <taxon>Clostridia</taxon>
        <taxon>Lachnospirales</taxon>
        <taxon>Lachnospiraceae</taxon>
        <taxon>Lachnospiraceae incertae sedis</taxon>
        <taxon>Candidatus Scybalomonas</taxon>
    </lineage>
</organism>
<dbReference type="Proteomes" id="UP000823618">
    <property type="component" value="Unassembled WGS sequence"/>
</dbReference>
<dbReference type="Gene3D" id="3.90.650.10">
    <property type="entry name" value="PurM-like C-terminal domain"/>
    <property type="match status" value="1"/>
</dbReference>
<evidence type="ECO:0000259" key="13">
    <source>
        <dbReference type="Pfam" id="PF00586"/>
    </source>
</evidence>
<dbReference type="InterPro" id="IPR016188">
    <property type="entry name" value="PurM-like_N"/>
</dbReference>
<evidence type="ECO:0000256" key="9">
    <source>
        <dbReference type="ARBA" id="ARBA00032931"/>
    </source>
</evidence>
<evidence type="ECO:0000313" key="16">
    <source>
        <dbReference type="Proteomes" id="UP000823618"/>
    </source>
</evidence>
<dbReference type="EMBL" id="JADIML010000218">
    <property type="protein sequence ID" value="MBO8463865.1"/>
    <property type="molecule type" value="Genomic_DNA"/>
</dbReference>
<dbReference type="InterPro" id="IPR004733">
    <property type="entry name" value="PurM_cligase"/>
</dbReference>
<evidence type="ECO:0000256" key="8">
    <source>
        <dbReference type="ARBA" id="ARBA00031908"/>
    </source>
</evidence>
<reference evidence="15" key="2">
    <citation type="journal article" date="2021" name="PeerJ">
        <title>Extensive microbial diversity within the chicken gut microbiome revealed by metagenomics and culture.</title>
        <authorList>
            <person name="Gilroy R."/>
            <person name="Ravi A."/>
            <person name="Getino M."/>
            <person name="Pursley I."/>
            <person name="Horton D.L."/>
            <person name="Alikhan N.F."/>
            <person name="Baker D."/>
            <person name="Gharbi K."/>
            <person name="Hall N."/>
            <person name="Watson M."/>
            <person name="Adriaenssens E.M."/>
            <person name="Foster-Nyarko E."/>
            <person name="Jarju S."/>
            <person name="Secka A."/>
            <person name="Antonio M."/>
            <person name="Oren A."/>
            <person name="Chaudhuri R.R."/>
            <person name="La Ragione R."/>
            <person name="Hildebrand F."/>
            <person name="Pallen M.J."/>
        </authorList>
    </citation>
    <scope>NUCLEOTIDE SEQUENCE</scope>
    <source>
        <strain evidence="15">E3-2379</strain>
    </source>
</reference>
<keyword evidence="12" id="KW-0658">Purine biosynthesis</keyword>
<keyword evidence="6 12" id="KW-0547">Nucleotide-binding</keyword>
<evidence type="ECO:0000256" key="10">
    <source>
        <dbReference type="ARBA" id="ARBA00033093"/>
    </source>
</evidence>
<evidence type="ECO:0000313" key="15">
    <source>
        <dbReference type="EMBL" id="MBO8463865.1"/>
    </source>
</evidence>
<comment type="pathway">
    <text evidence="1 12">Purine metabolism; IMP biosynthesis via de novo pathway; 5-amino-1-(5-phospho-D-ribosyl)imidazole from N(2)-formyl-N(1)-(5-phospho-D-ribosyl)glycinamide: step 2/2.</text>
</comment>
<comment type="catalytic activity">
    <reaction evidence="11 12">
        <text>2-formamido-N(1)-(5-O-phospho-beta-D-ribosyl)acetamidine + ATP = 5-amino-1-(5-phospho-beta-D-ribosyl)imidazole + ADP + phosphate + H(+)</text>
        <dbReference type="Rhea" id="RHEA:23032"/>
        <dbReference type="ChEBI" id="CHEBI:15378"/>
        <dbReference type="ChEBI" id="CHEBI:30616"/>
        <dbReference type="ChEBI" id="CHEBI:43474"/>
        <dbReference type="ChEBI" id="CHEBI:137981"/>
        <dbReference type="ChEBI" id="CHEBI:147287"/>
        <dbReference type="ChEBI" id="CHEBI:456216"/>
        <dbReference type="EC" id="6.3.3.1"/>
    </reaction>
</comment>
<dbReference type="HAMAP" id="MF_00741">
    <property type="entry name" value="AIRS"/>
    <property type="match status" value="1"/>
</dbReference>
<dbReference type="AlphaFoldDB" id="A0A9D9N8F7"/>
<evidence type="ECO:0000256" key="5">
    <source>
        <dbReference type="ARBA" id="ARBA00022598"/>
    </source>
</evidence>
<dbReference type="GO" id="GO:0005524">
    <property type="term" value="F:ATP binding"/>
    <property type="evidence" value="ECO:0007669"/>
    <property type="project" value="UniProtKB-KW"/>
</dbReference>
<dbReference type="Pfam" id="PF02769">
    <property type="entry name" value="AIRS_C"/>
    <property type="match status" value="1"/>
</dbReference>
<feature type="domain" description="PurM-like N-terminal" evidence="13">
    <location>
        <begin position="54"/>
        <end position="160"/>
    </location>
</feature>
<proteinExistence type="inferred from homology"/>
<dbReference type="InterPro" id="IPR036921">
    <property type="entry name" value="PurM-like_N_sf"/>
</dbReference>
<protein>
    <recommendedName>
        <fullName evidence="4 12">Phosphoribosylformylglycinamidine cyclo-ligase</fullName>
        <ecNumber evidence="3 12">6.3.3.1</ecNumber>
    </recommendedName>
    <alternativeName>
        <fullName evidence="9 12">AIR synthase</fullName>
    </alternativeName>
    <alternativeName>
        <fullName evidence="10 12">AIRS</fullName>
    </alternativeName>
    <alternativeName>
        <fullName evidence="8 12">Phosphoribosyl-aminoimidazole synthetase</fullName>
    </alternativeName>
</protein>
<dbReference type="EC" id="6.3.3.1" evidence="3 12"/>